<dbReference type="EMBL" id="JACBZV010000007">
    <property type="protein sequence ID" value="NYJ13329.1"/>
    <property type="molecule type" value="Genomic_DNA"/>
</dbReference>
<name>A0A7X0DR07_RHILE</name>
<reference evidence="2 4" key="1">
    <citation type="submission" date="2020-08" db="EMBL/GenBank/DDBJ databases">
        <title>Genomic Encyclopedia of Type Strains, Phase IV (KMG-V): Genome sequencing to study the core and pangenomes of soil and plant-associated prokaryotes.</title>
        <authorList>
            <person name="Whitman W."/>
        </authorList>
    </citation>
    <scope>NUCLEOTIDE SEQUENCE [LARGE SCALE GENOMIC DNA]</scope>
    <source>
        <strain evidence="2 4">SEMIA 4011</strain>
        <strain evidence="3 5">SEMIA 4052</strain>
    </source>
</reference>
<keyword evidence="1" id="KW-0472">Membrane</keyword>
<evidence type="ECO:0000313" key="5">
    <source>
        <dbReference type="Proteomes" id="UP000535276"/>
    </source>
</evidence>
<feature type="transmembrane region" description="Helical" evidence="1">
    <location>
        <begin position="92"/>
        <end position="108"/>
    </location>
</feature>
<feature type="transmembrane region" description="Helical" evidence="1">
    <location>
        <begin position="120"/>
        <end position="140"/>
    </location>
</feature>
<proteinExistence type="predicted"/>
<evidence type="ECO:0000313" key="3">
    <source>
        <dbReference type="EMBL" id="NYJ13329.1"/>
    </source>
</evidence>
<dbReference type="RefSeq" id="WP_179612551.1">
    <property type="nucleotide sequence ID" value="NZ_JACBZV010000007.1"/>
</dbReference>
<evidence type="ECO:0000313" key="2">
    <source>
        <dbReference type="EMBL" id="MBB6219881.1"/>
    </source>
</evidence>
<accession>A0A7X0DR07</accession>
<dbReference type="Proteomes" id="UP000535276">
    <property type="component" value="Unassembled WGS sequence"/>
</dbReference>
<feature type="transmembrane region" description="Helical" evidence="1">
    <location>
        <begin position="146"/>
        <end position="169"/>
    </location>
</feature>
<protein>
    <submittedName>
        <fullName evidence="2">Uncharacterized protein</fullName>
    </submittedName>
</protein>
<comment type="caution">
    <text evidence="2">The sequence shown here is derived from an EMBL/GenBank/DDBJ whole genome shotgun (WGS) entry which is preliminary data.</text>
</comment>
<evidence type="ECO:0000256" key="1">
    <source>
        <dbReference type="SAM" id="Phobius"/>
    </source>
</evidence>
<evidence type="ECO:0000313" key="4">
    <source>
        <dbReference type="Proteomes" id="UP000517187"/>
    </source>
</evidence>
<sequence length="174" mass="19258">MRAVDQRLDPLTDATVTVAWVIIANKPFYPVYVWYLVGNGVSPSLWTLAATPFLLTIPFLAKRSPLAARIALPVVGTLDTLFETMLFGQNSGTELFFAACIMLAAMSFRAEEVWWQRGMAAFVFVVFVASRSFVGVPLHVWSESDLATLFNLNAFAVASLTTFVALRFAGIRRQ</sequence>
<keyword evidence="1" id="KW-0812">Transmembrane</keyword>
<dbReference type="AlphaFoldDB" id="A0A7X0DR07"/>
<organism evidence="2 4">
    <name type="scientific">Rhizobium leguminosarum</name>
    <dbReference type="NCBI Taxonomy" id="384"/>
    <lineage>
        <taxon>Bacteria</taxon>
        <taxon>Pseudomonadati</taxon>
        <taxon>Pseudomonadota</taxon>
        <taxon>Alphaproteobacteria</taxon>
        <taxon>Hyphomicrobiales</taxon>
        <taxon>Rhizobiaceae</taxon>
        <taxon>Rhizobium/Agrobacterium group</taxon>
        <taxon>Rhizobium</taxon>
    </lineage>
</organism>
<keyword evidence="1" id="KW-1133">Transmembrane helix</keyword>
<dbReference type="Proteomes" id="UP000517187">
    <property type="component" value="Unassembled WGS sequence"/>
</dbReference>
<gene>
    <name evidence="2" type="ORF">GGE66_000825</name>
    <name evidence="3" type="ORF">GGI64_004410</name>
</gene>
<dbReference type="EMBL" id="JACIIJ010000001">
    <property type="protein sequence ID" value="MBB6219881.1"/>
    <property type="molecule type" value="Genomic_DNA"/>
</dbReference>